<evidence type="ECO:0000256" key="8">
    <source>
        <dbReference type="SAM" id="MobiDB-lite"/>
    </source>
</evidence>
<dbReference type="Proteomes" id="UP000326939">
    <property type="component" value="Chromosome 1"/>
</dbReference>
<keyword evidence="7 9" id="KW-0472">Membrane</keyword>
<keyword evidence="4 9" id="KW-0812">Transmembrane</keyword>
<dbReference type="InterPro" id="IPR003137">
    <property type="entry name" value="PA_domain"/>
</dbReference>
<feature type="region of interest" description="Disordered" evidence="8">
    <location>
        <begin position="24"/>
        <end position="59"/>
    </location>
</feature>
<dbReference type="Pfam" id="PF08660">
    <property type="entry name" value="Alg14"/>
    <property type="match status" value="1"/>
</dbReference>
<feature type="transmembrane region" description="Helical" evidence="9">
    <location>
        <begin position="154"/>
        <end position="175"/>
    </location>
</feature>
<evidence type="ECO:0000313" key="12">
    <source>
        <dbReference type="Proteomes" id="UP000326939"/>
    </source>
</evidence>
<dbReference type="Pfam" id="PF02225">
    <property type="entry name" value="PA"/>
    <property type="match status" value="1"/>
</dbReference>
<evidence type="ECO:0000256" key="7">
    <source>
        <dbReference type="ARBA" id="ARBA00023136"/>
    </source>
</evidence>
<keyword evidence="5" id="KW-0256">Endoplasmic reticulum</keyword>
<reference evidence="12" key="1">
    <citation type="journal article" date="2019" name="Gigascience">
        <title>De novo genome assembly of the endangered Acer yangbiense, a plant species with extremely small populations endemic to Yunnan Province, China.</title>
        <authorList>
            <person name="Yang J."/>
            <person name="Wariss H.M."/>
            <person name="Tao L."/>
            <person name="Zhang R."/>
            <person name="Yun Q."/>
            <person name="Hollingsworth P."/>
            <person name="Dao Z."/>
            <person name="Luo G."/>
            <person name="Guo H."/>
            <person name="Ma Y."/>
            <person name="Sun W."/>
        </authorList>
    </citation>
    <scope>NUCLEOTIDE SEQUENCE [LARGE SCALE GENOMIC DNA]</scope>
    <source>
        <strain evidence="12">cv. br00</strain>
    </source>
</reference>
<evidence type="ECO:0000256" key="1">
    <source>
        <dbReference type="ARBA" id="ARBA00004389"/>
    </source>
</evidence>
<dbReference type="GO" id="GO:0006488">
    <property type="term" value="P:dolichol-linked oligosaccharide biosynthetic process"/>
    <property type="evidence" value="ECO:0007669"/>
    <property type="project" value="InterPro"/>
</dbReference>
<feature type="compositionally biased region" description="Basic and acidic residues" evidence="8">
    <location>
        <begin position="44"/>
        <end position="59"/>
    </location>
</feature>
<organism evidence="11 12">
    <name type="scientific">Salix brachista</name>
    <dbReference type="NCBI Taxonomy" id="2182728"/>
    <lineage>
        <taxon>Eukaryota</taxon>
        <taxon>Viridiplantae</taxon>
        <taxon>Streptophyta</taxon>
        <taxon>Embryophyta</taxon>
        <taxon>Tracheophyta</taxon>
        <taxon>Spermatophyta</taxon>
        <taxon>Magnoliopsida</taxon>
        <taxon>eudicotyledons</taxon>
        <taxon>Gunneridae</taxon>
        <taxon>Pentapetalae</taxon>
        <taxon>rosids</taxon>
        <taxon>fabids</taxon>
        <taxon>Malpighiales</taxon>
        <taxon>Salicaceae</taxon>
        <taxon>Saliceae</taxon>
        <taxon>Salix</taxon>
    </lineage>
</organism>
<dbReference type="GO" id="GO:0004577">
    <property type="term" value="F:N-acetylglucosaminyldiphosphodolichol N-acetylglucosaminyltransferase activity"/>
    <property type="evidence" value="ECO:0007669"/>
    <property type="project" value="TreeGrafter"/>
</dbReference>
<evidence type="ECO:0000259" key="10">
    <source>
        <dbReference type="Pfam" id="PF02225"/>
    </source>
</evidence>
<evidence type="ECO:0000256" key="2">
    <source>
        <dbReference type="ARBA" id="ARBA00009731"/>
    </source>
</evidence>
<feature type="domain" description="PA" evidence="10">
    <location>
        <begin position="190"/>
        <end position="223"/>
    </location>
</feature>
<dbReference type="AlphaFoldDB" id="A0A5N5P2J4"/>
<name>A0A5N5P2J4_9ROSI</name>
<evidence type="ECO:0000256" key="6">
    <source>
        <dbReference type="ARBA" id="ARBA00022989"/>
    </source>
</evidence>
<comment type="caution">
    <text evidence="11">The sequence shown here is derived from an EMBL/GenBank/DDBJ whole genome shotgun (WGS) entry which is preliminary data.</text>
</comment>
<protein>
    <recommendedName>
        <fullName evidence="3">UDP-N-acetylglucosamine transferase subunit ALG14</fullName>
    </recommendedName>
</protein>
<dbReference type="PANTHER" id="PTHR12154:SF4">
    <property type="entry name" value="UDP-N-ACETYLGLUCOSAMINE TRANSFERASE SUBUNIT ALG14 HOMOLOG"/>
    <property type="match status" value="1"/>
</dbReference>
<keyword evidence="12" id="KW-1185">Reference proteome</keyword>
<evidence type="ECO:0000256" key="9">
    <source>
        <dbReference type="SAM" id="Phobius"/>
    </source>
</evidence>
<evidence type="ECO:0000256" key="4">
    <source>
        <dbReference type="ARBA" id="ARBA00022692"/>
    </source>
</evidence>
<comment type="similarity">
    <text evidence="2">Belongs to the ALG14 family.</text>
</comment>
<dbReference type="Gene3D" id="3.40.50.2000">
    <property type="entry name" value="Glycogen Phosphorylase B"/>
    <property type="match status" value="1"/>
</dbReference>
<comment type="subcellular location">
    <subcellularLocation>
        <location evidence="1">Endoplasmic reticulum membrane</location>
        <topology evidence="1">Single-pass membrane protein</topology>
    </subcellularLocation>
</comment>
<dbReference type="EMBL" id="VDCV01000001">
    <property type="protein sequence ID" value="KAB5573994.1"/>
    <property type="molecule type" value="Genomic_DNA"/>
</dbReference>
<accession>A0A5N5P2J4</accession>
<evidence type="ECO:0000256" key="5">
    <source>
        <dbReference type="ARBA" id="ARBA00022824"/>
    </source>
</evidence>
<proteinExistence type="inferred from homology"/>
<dbReference type="GO" id="GO:0043541">
    <property type="term" value="C:UDP-N-acetylglucosamine transferase complex"/>
    <property type="evidence" value="ECO:0007669"/>
    <property type="project" value="TreeGrafter"/>
</dbReference>
<gene>
    <name evidence="11" type="ORF">DKX38_001188</name>
</gene>
<keyword evidence="6 9" id="KW-1133">Transmembrane helix</keyword>
<feature type="transmembrane region" description="Helical" evidence="9">
    <location>
        <begin position="115"/>
        <end position="134"/>
    </location>
</feature>
<dbReference type="Gene3D" id="3.50.30.30">
    <property type="match status" value="1"/>
</dbReference>
<evidence type="ECO:0000313" key="11">
    <source>
        <dbReference type="EMBL" id="KAB5573994.1"/>
    </source>
</evidence>
<sequence>MGKKVPLRVQAAVVAEKAAKSIADLNIAEDSESSKGEPEEEESASDKETQGKETEDDKLRKSALDKLEKASEDTILGAWQALGSAWKGGSNLNGGKGGSTQFLQIYRSREVGQSYITSIGTTFLALVHALWLMIRIRPQVVPCNGPGTCVPLCVIAFLFKSLYFSSWLLSAKLFGGPNLIKMTKMSPEIEERECYFAFKAWNAQQAGAAAVLVADNIDEPLLTMDFPEMRTGMTPLLIARLDHQDAIARLNLLKLIKINVAFIVDSADVSSHAR</sequence>
<evidence type="ECO:0000256" key="3">
    <source>
        <dbReference type="ARBA" id="ARBA00017467"/>
    </source>
</evidence>
<dbReference type="InterPro" id="IPR013969">
    <property type="entry name" value="Oligosacch_biosynth_Alg14"/>
</dbReference>
<dbReference type="PANTHER" id="PTHR12154">
    <property type="entry name" value="GLYCOSYL TRANSFERASE-RELATED"/>
    <property type="match status" value="1"/>
</dbReference>